<accession>D1BAG6</accession>
<evidence type="ECO:0000313" key="2">
    <source>
        <dbReference type="Proteomes" id="UP000000322"/>
    </source>
</evidence>
<proteinExistence type="predicted"/>
<dbReference type="Gene3D" id="3.40.50.300">
    <property type="entry name" value="P-loop containing nucleotide triphosphate hydrolases"/>
    <property type="match status" value="1"/>
</dbReference>
<evidence type="ECO:0008006" key="3">
    <source>
        <dbReference type="Google" id="ProtNLM"/>
    </source>
</evidence>
<name>D1BAG6_SANKS</name>
<reference evidence="1 2" key="1">
    <citation type="journal article" date="2009" name="Stand. Genomic Sci.">
        <title>Complete genome sequence of Sanguibacter keddieii type strain (ST-74).</title>
        <authorList>
            <person name="Ivanova N."/>
            <person name="Sikorski J."/>
            <person name="Sims D."/>
            <person name="Brettin T."/>
            <person name="Detter J.C."/>
            <person name="Han C."/>
            <person name="Lapidus A."/>
            <person name="Copeland A."/>
            <person name="Glavina Del Rio T."/>
            <person name="Nolan M."/>
            <person name="Chen F."/>
            <person name="Lucas S."/>
            <person name="Tice H."/>
            <person name="Cheng J.F."/>
            <person name="Bruce D."/>
            <person name="Goodwin L."/>
            <person name="Pitluck S."/>
            <person name="Pati A."/>
            <person name="Mavromatis K."/>
            <person name="Chen A."/>
            <person name="Palaniappan K."/>
            <person name="D'haeseleer P."/>
            <person name="Chain P."/>
            <person name="Bristow J."/>
            <person name="Eisen J.A."/>
            <person name="Markowitz V."/>
            <person name="Hugenholtz P."/>
            <person name="Goker M."/>
            <person name="Pukall R."/>
            <person name="Klenk H.P."/>
            <person name="Kyrpides N.C."/>
        </authorList>
    </citation>
    <scope>NUCLEOTIDE SEQUENCE [LARGE SCALE GENOMIC DNA]</scope>
    <source>
        <strain evidence="2">ATCC 51767 / DSM 10542 / NCFB 3025 / ST-74</strain>
    </source>
</reference>
<dbReference type="HOGENOM" id="CLU_287130_0_0_11"/>
<dbReference type="InterPro" id="IPR027417">
    <property type="entry name" value="P-loop_NTPase"/>
</dbReference>
<evidence type="ECO:0000313" key="1">
    <source>
        <dbReference type="EMBL" id="ACZ20517.1"/>
    </source>
</evidence>
<dbReference type="Proteomes" id="UP000000322">
    <property type="component" value="Chromosome"/>
</dbReference>
<organism evidence="1 2">
    <name type="scientific">Sanguibacter keddieii (strain ATCC 51767 / DSM 10542 / NCFB 3025 / ST-74)</name>
    <dbReference type="NCBI Taxonomy" id="446469"/>
    <lineage>
        <taxon>Bacteria</taxon>
        <taxon>Bacillati</taxon>
        <taxon>Actinomycetota</taxon>
        <taxon>Actinomycetes</taxon>
        <taxon>Micrococcales</taxon>
        <taxon>Sanguibacteraceae</taxon>
        <taxon>Sanguibacter</taxon>
    </lineage>
</organism>
<protein>
    <recommendedName>
        <fullName evidence="3">NACHT domain-containing protein</fullName>
    </recommendedName>
</protein>
<dbReference type="STRING" id="446469.Sked_05570"/>
<keyword evidence="2" id="KW-1185">Reference proteome</keyword>
<dbReference type="KEGG" id="ske:Sked_05570"/>
<dbReference type="AlphaFoldDB" id="D1BAG6"/>
<gene>
    <name evidence="1" type="ordered locus">Sked_05570</name>
</gene>
<dbReference type="EMBL" id="CP001819">
    <property type="protein sequence ID" value="ACZ20517.1"/>
    <property type="molecule type" value="Genomic_DNA"/>
</dbReference>
<dbReference type="eggNOG" id="COG5635">
    <property type="taxonomic scope" value="Bacteria"/>
</dbReference>
<sequence>MAPRTLSGDYRVHKLLLCPLRMCPSTWRIVPGPLFRTPQTVTLDPISLGGEEAQASAQIVGGILDSSEFYQRFVNLYPLERPAGEHASPHEMFSALDFKLRFLSIIANSVLRSSDEIEAPKIGRSPGLGAWVSYLRVCRDTLGQSRGEASKLTHGAVDSALTAYDGGIDMGISKIRTPKKLRDHLGHGGALPPYAEVSEPLRGLLDSVDVAIEKLLGATGLVLSESNGSTRASFKFEDREVSTWPLIFSPTTDEWCIFSRYVANGRPSYFSFGTDRVEASSIPDNLGGALNRILDSTAPRGALGAFKEDVTSDLRGFTEELEEDLTPGDRDHGFEVWWKKATGTGIGFEERVDYFRLGPDDMRQWRSPEKWVPYSRYLREIANWPLTARRIRIALEEHSRKLASQEVQNLGWRLGGEGQYRESSLLVTDLDGSNRSESSFSDLLNSVDEDLQANRPQTQVVFVNGEAGIGKTRAMIGAALHRARTIEEEAGEHRDSDLPLLLYVGSSGQVLSQLDNVIAAAVSSTRSITAAAVKALCRNGLMALLVDGFDELLGNVRYNDALGSLRPWLEDMGGRGVLMVSARSSYYVGQYKASVRRAHEGSAMSVHHKIAEIQLWKARDIREVLTSYGVDPSVLVNLSEEDRQLLRLPFFTRAFIEMCLSEEAGIPTGTSLPEHLLDQYLTREEGKILDESGRSVISHRELKTMFSYVAELMEENSEREADDELLRTAAMFTIDDSLESRTGLAERLPNLCGFATTTSGGAQLRFKFQHELFFDQFLADAVSRYLGGSEVSERFKAMLGSSVWRTATVNRVGSSVSIDRLSSVLGGDFADGETAARRSTAALNVGSLWQTLISRSKSMDWTIRSADLIDPLDLSGSEPGVMVMSNVKVESLVLPRRTGWRISLQSTRIRRIHAQILDFSGLSGVDASAIVEILTPNRLIEKPSEIRDVLEKYGARLVDAGPTPEERNKVLPEAATFFLRRAIDRGEYFWVLKRNHRTPDDDLLARKRTEDVYGREVWLAFIKAMLDSGLAVEESIARSGSAKIRVRLLKNGSDILGEDRSDERVRDFWRRMMR</sequence>